<dbReference type="SUPFAM" id="SSF52047">
    <property type="entry name" value="RNI-like"/>
    <property type="match status" value="1"/>
</dbReference>
<accession>A0A9P6MPQ1</accession>
<feature type="compositionally biased region" description="Low complexity" evidence="1">
    <location>
        <begin position="176"/>
        <end position="195"/>
    </location>
</feature>
<protein>
    <submittedName>
        <fullName evidence="2">Uncharacterized protein</fullName>
    </submittedName>
</protein>
<proteinExistence type="predicted"/>
<evidence type="ECO:0000256" key="1">
    <source>
        <dbReference type="SAM" id="MobiDB-lite"/>
    </source>
</evidence>
<keyword evidence="3" id="KW-1185">Reference proteome</keyword>
<organism evidence="2 3">
    <name type="scientific">Entomortierella chlamydospora</name>
    <dbReference type="NCBI Taxonomy" id="101097"/>
    <lineage>
        <taxon>Eukaryota</taxon>
        <taxon>Fungi</taxon>
        <taxon>Fungi incertae sedis</taxon>
        <taxon>Mucoromycota</taxon>
        <taxon>Mortierellomycotina</taxon>
        <taxon>Mortierellomycetes</taxon>
        <taxon>Mortierellales</taxon>
        <taxon>Mortierellaceae</taxon>
        <taxon>Entomortierella</taxon>
    </lineage>
</organism>
<dbReference type="Proteomes" id="UP000703661">
    <property type="component" value="Unassembled WGS sequence"/>
</dbReference>
<evidence type="ECO:0000313" key="2">
    <source>
        <dbReference type="EMBL" id="KAG0008817.1"/>
    </source>
</evidence>
<name>A0A9P6MPQ1_9FUNG</name>
<gene>
    <name evidence="2" type="ORF">BGZ80_003021</name>
</gene>
<feature type="compositionally biased region" description="Polar residues" evidence="1">
    <location>
        <begin position="164"/>
        <end position="173"/>
    </location>
</feature>
<dbReference type="InterPro" id="IPR032675">
    <property type="entry name" value="LRR_dom_sf"/>
</dbReference>
<evidence type="ECO:0000313" key="3">
    <source>
        <dbReference type="Proteomes" id="UP000703661"/>
    </source>
</evidence>
<comment type="caution">
    <text evidence="2">The sequence shown here is derived from an EMBL/GenBank/DDBJ whole genome shotgun (WGS) entry which is preliminary data.</text>
</comment>
<dbReference type="EMBL" id="JAAAID010001777">
    <property type="protein sequence ID" value="KAG0008817.1"/>
    <property type="molecule type" value="Genomic_DNA"/>
</dbReference>
<feature type="region of interest" description="Disordered" evidence="1">
    <location>
        <begin position="160"/>
        <end position="195"/>
    </location>
</feature>
<dbReference type="Gene3D" id="3.80.10.10">
    <property type="entry name" value="Ribonuclease Inhibitor"/>
    <property type="match status" value="2"/>
</dbReference>
<reference evidence="2" key="1">
    <citation type="journal article" date="2020" name="Fungal Divers.">
        <title>Resolving the Mortierellaceae phylogeny through synthesis of multi-gene phylogenetics and phylogenomics.</title>
        <authorList>
            <person name="Vandepol N."/>
            <person name="Liber J."/>
            <person name="Desiro A."/>
            <person name="Na H."/>
            <person name="Kennedy M."/>
            <person name="Barry K."/>
            <person name="Grigoriev I.V."/>
            <person name="Miller A.N."/>
            <person name="O'Donnell K."/>
            <person name="Stajich J.E."/>
            <person name="Bonito G."/>
        </authorList>
    </citation>
    <scope>NUCLEOTIDE SEQUENCE</scope>
    <source>
        <strain evidence="2">NRRL 2769</strain>
    </source>
</reference>
<sequence length="701" mass="78934">MKLRRNLQPEEIDSLRSGVLYIPHQLLEAIPTISGRCFFIRPSNPLDDPVTSISSASSTFAMNPNQQYQAPKLNHSWPQGSEVYQAIDANLVKIQERQAYSTRPLDKLATCTLDHITDQEMRKEIFQLIHLTRSQLSMTARQIQEMRLDNYADAIGAKPELVSENGTSPSNDAVVTKTTPASGPTASTSLQGSSYSSPSGIMKSINPLNIPEIKLEIGRYLKNSTLARFALVCHDWNQSFTPLLYSFVELTEKPGANPPVEALRRHETLIKSMSVVMDKLDPVYSHLLLPNLKTLDLDLSLPSNTIEPMIRNNTGIVFLKLSGIPINDRIMMWKSVARLPHLEELTIQNQSVYDKEALWGAYRRLKKLTFIHSKVERLLDSTNTGTPLEQTADFDLLRDLTISGCRFYISAELMLITKCQNLERLEWKIDRHTTGADEATLYAQGFIKNLASRKWPNMKSLAINFPRNKDAVFAELIRAFDNRTLEKLDVSTTKFGGLAFNALKNHFLTLQVLNILNCPNLTSANILEILVSCPHLQSLSAERIYAQYLDPNQEWPCRKTLQSLSIEFELAQEPSPGESSVTTAMGKTPRELNETVFACLGQLRELKHLTIGYPEYFDFRRTRTPAVLRLGIQLSKGLKKLAGLKRLNHFSMGALTGSLGAKEVGWMMNNWPNLVVLEGLSDKTTEIPRQRVAKRKGITVK</sequence>
<dbReference type="AlphaFoldDB" id="A0A9P6MPQ1"/>